<comment type="caution">
    <text evidence="1">The sequence shown here is derived from an EMBL/GenBank/DDBJ whole genome shotgun (WGS) entry which is preliminary data.</text>
</comment>
<dbReference type="AlphaFoldDB" id="A0A9W8K263"/>
<dbReference type="OrthoDB" id="29460at2759"/>
<dbReference type="Proteomes" id="UP001148786">
    <property type="component" value="Unassembled WGS sequence"/>
</dbReference>
<evidence type="ECO:0000313" key="2">
    <source>
        <dbReference type="Proteomes" id="UP001148786"/>
    </source>
</evidence>
<evidence type="ECO:0000313" key="1">
    <source>
        <dbReference type="EMBL" id="KAJ3509912.1"/>
    </source>
</evidence>
<sequence>MTILRPPSIASATPCTYTLFSHSGPRTIQHVYHLCPILSWLPHDSKSKKKIQIVNYEETAPTRTRYVYDIALLGSGGLERDGTLPASLQCPEGTMICLTVINTRPEHPAEPSRILQVVPVASEAEGTPEASLVSFNSSSGDHQLQLTFLLARLSIYVRGVHAFINPHLKSNTSSA</sequence>
<gene>
    <name evidence="1" type="ORF">NLJ89_g4964</name>
</gene>
<proteinExistence type="predicted"/>
<organism evidence="1 2">
    <name type="scientific">Agrocybe chaxingu</name>
    <dbReference type="NCBI Taxonomy" id="84603"/>
    <lineage>
        <taxon>Eukaryota</taxon>
        <taxon>Fungi</taxon>
        <taxon>Dikarya</taxon>
        <taxon>Basidiomycota</taxon>
        <taxon>Agaricomycotina</taxon>
        <taxon>Agaricomycetes</taxon>
        <taxon>Agaricomycetidae</taxon>
        <taxon>Agaricales</taxon>
        <taxon>Agaricineae</taxon>
        <taxon>Strophariaceae</taxon>
        <taxon>Agrocybe</taxon>
    </lineage>
</organism>
<dbReference type="EMBL" id="JANKHO010000438">
    <property type="protein sequence ID" value="KAJ3509912.1"/>
    <property type="molecule type" value="Genomic_DNA"/>
</dbReference>
<reference evidence="1" key="1">
    <citation type="submission" date="2022-07" db="EMBL/GenBank/DDBJ databases">
        <title>Genome Sequence of Agrocybe chaxingu.</title>
        <authorList>
            <person name="Buettner E."/>
        </authorList>
    </citation>
    <scope>NUCLEOTIDE SEQUENCE</scope>
    <source>
        <strain evidence="1">MP-N11</strain>
    </source>
</reference>
<accession>A0A9W8K263</accession>
<protein>
    <submittedName>
        <fullName evidence="1">Uncharacterized protein</fullName>
    </submittedName>
</protein>
<keyword evidence="2" id="KW-1185">Reference proteome</keyword>
<name>A0A9W8K263_9AGAR</name>